<dbReference type="Gene3D" id="1.10.287.210">
    <property type="match status" value="1"/>
</dbReference>
<organism evidence="1 2">
    <name type="scientific">Chunga burmeisteri</name>
    <name type="common">Black-legged seriema</name>
    <dbReference type="NCBI Taxonomy" id="1352770"/>
    <lineage>
        <taxon>Eukaryota</taxon>
        <taxon>Metazoa</taxon>
        <taxon>Chordata</taxon>
        <taxon>Craniata</taxon>
        <taxon>Vertebrata</taxon>
        <taxon>Euteleostomi</taxon>
        <taxon>Archelosauria</taxon>
        <taxon>Archosauria</taxon>
        <taxon>Dinosauria</taxon>
        <taxon>Saurischia</taxon>
        <taxon>Theropoda</taxon>
        <taxon>Coelurosauria</taxon>
        <taxon>Aves</taxon>
        <taxon>Neognathae</taxon>
        <taxon>Neoaves</taxon>
        <taxon>Telluraves</taxon>
        <taxon>Australaves</taxon>
        <taxon>Cariamiformes</taxon>
        <taxon>Cariamidae</taxon>
        <taxon>Chunga</taxon>
    </lineage>
</organism>
<accession>A0A7K5GXC8</accession>
<dbReference type="OrthoDB" id="8949317at2759"/>
<dbReference type="SUPFAM" id="SSF58069">
    <property type="entry name" value="Virus ectodomain"/>
    <property type="match status" value="1"/>
</dbReference>
<protein>
    <submittedName>
        <fullName evidence="1">ENR1 protein</fullName>
    </submittedName>
</protein>
<feature type="non-terminal residue" evidence="1">
    <location>
        <position position="1"/>
    </location>
</feature>
<comment type="caution">
    <text evidence="1">The sequence shown here is derived from an EMBL/GenBank/DDBJ whole genome shotgun (WGS) entry which is preliminary data.</text>
</comment>
<name>A0A7K5GXC8_9AVES</name>
<dbReference type="EMBL" id="VZRC01000728">
    <property type="protein sequence ID" value="NWS61728.1"/>
    <property type="molecule type" value="Genomic_DNA"/>
</dbReference>
<gene>
    <name evidence="1" type="primary">Erv31_1</name>
    <name evidence="1" type="ORF">CHUBUR_R15730</name>
</gene>
<sequence length="58" mass="6414">MLNQIIRIQAVVELITNQIASGLVLLANQQTQMRAAIFQNRLALDYLLAEGGSVRGKF</sequence>
<evidence type="ECO:0000313" key="2">
    <source>
        <dbReference type="Proteomes" id="UP000541181"/>
    </source>
</evidence>
<reference evidence="1 2" key="1">
    <citation type="submission" date="2019-09" db="EMBL/GenBank/DDBJ databases">
        <title>Bird 10,000 Genomes (B10K) Project - Family phase.</title>
        <authorList>
            <person name="Zhang G."/>
        </authorList>
    </citation>
    <scope>NUCLEOTIDE SEQUENCE [LARGE SCALE GENOMIC DNA]</scope>
    <source>
        <strain evidence="1">B10K-CU-031-22</strain>
    </source>
</reference>
<dbReference type="AlphaFoldDB" id="A0A7K5GXC8"/>
<feature type="non-terminal residue" evidence="1">
    <location>
        <position position="58"/>
    </location>
</feature>
<evidence type="ECO:0000313" key="1">
    <source>
        <dbReference type="EMBL" id="NWS61728.1"/>
    </source>
</evidence>
<keyword evidence="2" id="KW-1185">Reference proteome</keyword>
<dbReference type="Proteomes" id="UP000541181">
    <property type="component" value="Unassembled WGS sequence"/>
</dbReference>
<proteinExistence type="predicted"/>